<dbReference type="AlphaFoldDB" id="A0A367KMK4"/>
<dbReference type="OrthoDB" id="2288664at2759"/>
<dbReference type="Proteomes" id="UP000253551">
    <property type="component" value="Unassembled WGS sequence"/>
</dbReference>
<gene>
    <name evidence="2" type="ORF">CU098_010995</name>
</gene>
<keyword evidence="3" id="KW-1185">Reference proteome</keyword>
<organism evidence="2 3">
    <name type="scientific">Rhizopus stolonifer</name>
    <name type="common">Rhizopus nigricans</name>
    <dbReference type="NCBI Taxonomy" id="4846"/>
    <lineage>
        <taxon>Eukaryota</taxon>
        <taxon>Fungi</taxon>
        <taxon>Fungi incertae sedis</taxon>
        <taxon>Mucoromycota</taxon>
        <taxon>Mucoromycotina</taxon>
        <taxon>Mucoromycetes</taxon>
        <taxon>Mucorales</taxon>
        <taxon>Mucorineae</taxon>
        <taxon>Rhizopodaceae</taxon>
        <taxon>Rhizopus</taxon>
    </lineage>
</organism>
<evidence type="ECO:0000313" key="2">
    <source>
        <dbReference type="EMBL" id="RCI03465.1"/>
    </source>
</evidence>
<sequence>MAVSRGDVESFIRMVHAYYANTADKQHQDSIGCDITHILSRKLDREARRLKKGLEYLGLPGTRKYTAQLPVQTLTNHYHKASPFSSGPTSPTMMASSTMSLYSLNGQKNDWKVGNASTIYQYEQTIEEIKSKHIKEMDQLKKENLILLKEIKSKDSQIQDMREAHQYQLSDLHKQLGLARMDFEKREISLKQEYQSLLDLEKAKYTRRLSHSHERLDAKDKDLAELSFNLMQKQAQSEPNSPTGSLFKDNRAMMKLSEKMSVMTLTHASEIKFLKLKHQQEVESLKKATSDQDAYQLVIKELQQKLKNTHAYYSLSLNELKEKQIETQVRMKDLFMAENAQLTIQCQARIDNLIAEQQQHVSEITDCLENEKHVLQIEHQAVLHGQTQKINEISQEIHALENKVQHLEKIRAEVNKKYMFIY</sequence>
<evidence type="ECO:0000313" key="3">
    <source>
        <dbReference type="Proteomes" id="UP000253551"/>
    </source>
</evidence>
<proteinExistence type="predicted"/>
<keyword evidence="1" id="KW-0175">Coiled coil</keyword>
<comment type="caution">
    <text evidence="2">The sequence shown here is derived from an EMBL/GenBank/DDBJ whole genome shotgun (WGS) entry which is preliminary data.</text>
</comment>
<accession>A0A367KMK4</accession>
<reference evidence="2 3" key="1">
    <citation type="journal article" date="2018" name="G3 (Bethesda)">
        <title>Phylogenetic and Phylogenomic Definition of Rhizopus Species.</title>
        <authorList>
            <person name="Gryganskyi A.P."/>
            <person name="Golan J."/>
            <person name="Dolatabadi S."/>
            <person name="Mondo S."/>
            <person name="Robb S."/>
            <person name="Idnurm A."/>
            <person name="Muszewska A."/>
            <person name="Steczkiewicz K."/>
            <person name="Masonjones S."/>
            <person name="Liao H.L."/>
            <person name="Gajdeczka M.T."/>
            <person name="Anike F."/>
            <person name="Vuek A."/>
            <person name="Anishchenko I.M."/>
            <person name="Voigt K."/>
            <person name="de Hoog G.S."/>
            <person name="Smith M.E."/>
            <person name="Heitman J."/>
            <person name="Vilgalys R."/>
            <person name="Stajich J.E."/>
        </authorList>
    </citation>
    <scope>NUCLEOTIDE SEQUENCE [LARGE SCALE GENOMIC DNA]</scope>
    <source>
        <strain evidence="2 3">LSU 92-RS-03</strain>
    </source>
</reference>
<protein>
    <submittedName>
        <fullName evidence="2">Uncharacterized protein</fullName>
    </submittedName>
</protein>
<name>A0A367KMK4_RHIST</name>
<evidence type="ECO:0000256" key="1">
    <source>
        <dbReference type="SAM" id="Coils"/>
    </source>
</evidence>
<feature type="coiled-coil region" evidence="1">
    <location>
        <begin position="123"/>
        <end position="157"/>
    </location>
</feature>
<dbReference type="EMBL" id="PJQM01001007">
    <property type="protein sequence ID" value="RCI03465.1"/>
    <property type="molecule type" value="Genomic_DNA"/>
</dbReference>
<feature type="coiled-coil region" evidence="1">
    <location>
        <begin position="383"/>
        <end position="417"/>
    </location>
</feature>